<dbReference type="OrthoDB" id="8399956at2"/>
<dbReference type="PANTHER" id="PTHR37817">
    <property type="entry name" value="N-ACETYLTRANSFERASE EIS"/>
    <property type="match status" value="1"/>
</dbReference>
<dbReference type="InterPro" id="IPR000182">
    <property type="entry name" value="GNAT_dom"/>
</dbReference>
<feature type="binding site" evidence="4">
    <location>
        <begin position="82"/>
        <end position="84"/>
    </location>
    <ligand>
        <name>acetyl-CoA</name>
        <dbReference type="ChEBI" id="CHEBI:57288"/>
    </ligand>
</feature>
<evidence type="ECO:0000313" key="7">
    <source>
        <dbReference type="Proteomes" id="UP000272400"/>
    </source>
</evidence>
<proteinExistence type="inferred from homology"/>
<dbReference type="NCBIfam" id="NF002367">
    <property type="entry name" value="PRK01346.1-4"/>
    <property type="match status" value="1"/>
</dbReference>
<comment type="subunit">
    <text evidence="4">Homohexamer; trimer of dimers.</text>
</comment>
<evidence type="ECO:0000256" key="2">
    <source>
        <dbReference type="ARBA" id="ARBA00022679"/>
    </source>
</evidence>
<dbReference type="InterPro" id="IPR036527">
    <property type="entry name" value="SCP2_sterol-bd_dom_sf"/>
</dbReference>
<dbReference type="Proteomes" id="UP000272400">
    <property type="component" value="Unassembled WGS sequence"/>
</dbReference>
<dbReference type="SUPFAM" id="SSF55718">
    <property type="entry name" value="SCP-like"/>
    <property type="match status" value="1"/>
</dbReference>
<dbReference type="Pfam" id="PF13527">
    <property type="entry name" value="Acetyltransf_9"/>
    <property type="match status" value="1"/>
</dbReference>
<dbReference type="GO" id="GO:0030649">
    <property type="term" value="P:aminoglycoside antibiotic catabolic process"/>
    <property type="evidence" value="ECO:0007669"/>
    <property type="project" value="TreeGrafter"/>
</dbReference>
<protein>
    <submittedName>
        <fullName evidence="6">Putative acetyltransferase</fullName>
    </submittedName>
</protein>
<dbReference type="Pfam" id="PF17668">
    <property type="entry name" value="Acetyltransf_17"/>
    <property type="match status" value="1"/>
</dbReference>
<evidence type="ECO:0000313" key="6">
    <source>
        <dbReference type="EMBL" id="ROO84237.1"/>
    </source>
</evidence>
<sequence length="403" mass="43012">MSLDVRALRSEDDVRAAGAVFRTAMVGLPPLPGGLDFADFFEPGRAFGVFDGGTLVGTTDSYTSWLAVPGGARVPHAAVTHVGVLPTHTRRGIVRALMRRQLADAGARGELVATLRASEGGIYERFGYGVAGSAAHRELDRRRAVLRDTVPAGGPVRLLDSGTAAERLARIYEHGGPAWTGAIARPSYWWRLQDLRHSGGAYDPHVAVHGPAGAEDGFVRYHPVDTASWFTSRDRTIVVDDLVAFTPEAYAGLVRFLLGVDLVDRIVFPHLAVDDPLAALLTDERAVRTGGVADETWLRLVDVEAALARRTYRGAGSVTLAVTDDLLPDNTGTYRVSASGAARTDSPPALSLDVATLAALYLGGSRWWQHARAGRVAELAEGALHTAEELFATDTLPFAGTSF</sequence>
<dbReference type="Pfam" id="PF13530">
    <property type="entry name" value="SCP2_2"/>
    <property type="match status" value="1"/>
</dbReference>
<name>A0A3N1CSF3_9ACTN</name>
<dbReference type="InterPro" id="IPR051554">
    <property type="entry name" value="Acetyltransferase_Eis"/>
</dbReference>
<feature type="active site" description="Proton acceptor; via carboxylate" evidence="4">
    <location>
        <position position="403"/>
    </location>
</feature>
<organism evidence="6 7">
    <name type="scientific">Actinocorallia herbida</name>
    <dbReference type="NCBI Taxonomy" id="58109"/>
    <lineage>
        <taxon>Bacteria</taxon>
        <taxon>Bacillati</taxon>
        <taxon>Actinomycetota</taxon>
        <taxon>Actinomycetes</taxon>
        <taxon>Streptosporangiales</taxon>
        <taxon>Thermomonosporaceae</taxon>
        <taxon>Actinocorallia</taxon>
    </lineage>
</organism>
<feature type="binding site" evidence="4">
    <location>
        <begin position="90"/>
        <end position="95"/>
    </location>
    <ligand>
        <name>acetyl-CoA</name>
        <dbReference type="ChEBI" id="CHEBI:57288"/>
    </ligand>
</feature>
<dbReference type="PANTHER" id="PTHR37817:SF1">
    <property type="entry name" value="N-ACETYLTRANSFERASE EIS"/>
    <property type="match status" value="1"/>
</dbReference>
<dbReference type="InterPro" id="IPR016181">
    <property type="entry name" value="Acyl_CoA_acyltransferase"/>
</dbReference>
<keyword evidence="2 4" id="KW-0808">Transferase</keyword>
<dbReference type="Gene3D" id="3.40.630.30">
    <property type="match status" value="2"/>
</dbReference>
<evidence type="ECO:0000256" key="3">
    <source>
        <dbReference type="ARBA" id="ARBA00023315"/>
    </source>
</evidence>
<dbReference type="EMBL" id="RJKE01000001">
    <property type="protein sequence ID" value="ROO84237.1"/>
    <property type="molecule type" value="Genomic_DNA"/>
</dbReference>
<dbReference type="InterPro" id="IPR041380">
    <property type="entry name" value="Acetyltransf_17"/>
</dbReference>
<reference evidence="6 7" key="1">
    <citation type="submission" date="2018-11" db="EMBL/GenBank/DDBJ databases">
        <title>Sequencing the genomes of 1000 actinobacteria strains.</title>
        <authorList>
            <person name="Klenk H.-P."/>
        </authorList>
    </citation>
    <scope>NUCLEOTIDE SEQUENCE [LARGE SCALE GENOMIC DNA]</scope>
    <source>
        <strain evidence="6 7">DSM 44254</strain>
    </source>
</reference>
<dbReference type="RefSeq" id="WP_123663878.1">
    <property type="nucleotide sequence ID" value="NZ_RJKE01000001.1"/>
</dbReference>
<keyword evidence="3 4" id="KW-0012">Acyltransferase</keyword>
<dbReference type="InterPro" id="IPR022902">
    <property type="entry name" value="NAcTrfase_Eis"/>
</dbReference>
<comment type="caution">
    <text evidence="6">The sequence shown here is derived from an EMBL/GenBank/DDBJ whole genome shotgun (WGS) entry which is preliminary data.</text>
</comment>
<dbReference type="SUPFAM" id="SSF55729">
    <property type="entry name" value="Acyl-CoA N-acyltransferases (Nat)"/>
    <property type="match status" value="1"/>
</dbReference>
<dbReference type="AlphaFoldDB" id="A0A3N1CSF3"/>
<dbReference type="Gene3D" id="3.30.1050.10">
    <property type="entry name" value="SCP2 sterol-binding domain"/>
    <property type="match status" value="1"/>
</dbReference>
<feature type="domain" description="N-acetyltransferase" evidence="5">
    <location>
        <begin position="3"/>
        <end position="151"/>
    </location>
</feature>
<accession>A0A3N1CSF3</accession>
<dbReference type="HAMAP" id="MF_01812">
    <property type="entry name" value="Eis"/>
    <property type="match status" value="1"/>
</dbReference>
<evidence type="ECO:0000256" key="4">
    <source>
        <dbReference type="HAMAP-Rule" id="MF_01812"/>
    </source>
</evidence>
<feature type="binding site" evidence="4">
    <location>
        <begin position="118"/>
        <end position="119"/>
    </location>
    <ligand>
        <name>acetyl-CoA</name>
        <dbReference type="ChEBI" id="CHEBI:57288"/>
    </ligand>
</feature>
<gene>
    <name evidence="6" type="ORF">EDD29_1757</name>
</gene>
<comment type="similarity">
    <text evidence="1 4">Belongs to the acetyltransferase Eis family.</text>
</comment>
<feature type="active site" description="Proton donor" evidence="4">
    <location>
        <position position="123"/>
    </location>
</feature>
<keyword evidence="7" id="KW-1185">Reference proteome</keyword>
<dbReference type="InterPro" id="IPR025559">
    <property type="entry name" value="Eis_dom"/>
</dbReference>
<evidence type="ECO:0000256" key="1">
    <source>
        <dbReference type="ARBA" id="ARBA00009213"/>
    </source>
</evidence>
<evidence type="ECO:0000259" key="5">
    <source>
        <dbReference type="PROSITE" id="PS51186"/>
    </source>
</evidence>
<dbReference type="GO" id="GO:0034069">
    <property type="term" value="F:aminoglycoside N-acetyltransferase activity"/>
    <property type="evidence" value="ECO:0007669"/>
    <property type="project" value="TreeGrafter"/>
</dbReference>
<dbReference type="CDD" id="cd04301">
    <property type="entry name" value="NAT_SF"/>
    <property type="match status" value="1"/>
</dbReference>
<dbReference type="PROSITE" id="PS51186">
    <property type="entry name" value="GNAT"/>
    <property type="match status" value="1"/>
</dbReference>